<name>A0A563VUJ8_9CYAN</name>
<dbReference type="EMBL" id="CAACVJ010000231">
    <property type="protein sequence ID" value="VEP15083.1"/>
    <property type="molecule type" value="Genomic_DNA"/>
</dbReference>
<keyword evidence="2" id="KW-1185">Reference proteome</keyword>
<evidence type="ECO:0000313" key="2">
    <source>
        <dbReference type="Proteomes" id="UP000320055"/>
    </source>
</evidence>
<protein>
    <submittedName>
        <fullName evidence="1">Uncharacterized protein</fullName>
    </submittedName>
</protein>
<reference evidence="1 2" key="1">
    <citation type="submission" date="2019-01" db="EMBL/GenBank/DDBJ databases">
        <authorList>
            <person name="Brito A."/>
        </authorList>
    </citation>
    <scope>NUCLEOTIDE SEQUENCE [LARGE SCALE GENOMIC DNA]</scope>
    <source>
        <strain evidence="1">1</strain>
    </source>
</reference>
<dbReference type="AlphaFoldDB" id="A0A563VUJ8"/>
<organism evidence="1 2">
    <name type="scientific">Hyella patelloides LEGE 07179</name>
    <dbReference type="NCBI Taxonomy" id="945734"/>
    <lineage>
        <taxon>Bacteria</taxon>
        <taxon>Bacillati</taxon>
        <taxon>Cyanobacteriota</taxon>
        <taxon>Cyanophyceae</taxon>
        <taxon>Pleurocapsales</taxon>
        <taxon>Hyellaceae</taxon>
        <taxon>Hyella</taxon>
    </lineage>
</organism>
<dbReference type="PROSITE" id="PS51257">
    <property type="entry name" value="PROKAR_LIPOPROTEIN"/>
    <property type="match status" value="1"/>
</dbReference>
<accession>A0A563VUJ8</accession>
<dbReference type="Proteomes" id="UP000320055">
    <property type="component" value="Unassembled WGS sequence"/>
</dbReference>
<sequence>MLNCRKNLSAIVVSAFSAACLTIGIVTPASSQILPEVWGSVGTQDDDISYAGGVKWTGFALEVGTGKEGATGGDFLAFFPFPAVSPYIGVGAYSGDDFFAYSGGLHFSAGRVIIGGGYHSIRGINGKLGFKF</sequence>
<dbReference type="OrthoDB" id="464564at2"/>
<proteinExistence type="predicted"/>
<evidence type="ECO:0000313" key="1">
    <source>
        <dbReference type="EMBL" id="VEP15083.1"/>
    </source>
</evidence>
<dbReference type="RefSeq" id="WP_144873864.1">
    <property type="nucleotide sequence ID" value="NZ_LR214046.1"/>
</dbReference>
<gene>
    <name evidence="1" type="ORF">H1P_3060006</name>
</gene>